<evidence type="ECO:0000256" key="2">
    <source>
        <dbReference type="ARBA" id="ARBA00023052"/>
    </source>
</evidence>
<dbReference type="Pfam" id="PF02775">
    <property type="entry name" value="TPP_enzyme_C"/>
    <property type="match status" value="1"/>
</dbReference>
<evidence type="ECO:0000313" key="8">
    <source>
        <dbReference type="Proteomes" id="UP001358417"/>
    </source>
</evidence>
<dbReference type="GO" id="GO:0009099">
    <property type="term" value="P:L-valine biosynthetic process"/>
    <property type="evidence" value="ECO:0007669"/>
    <property type="project" value="TreeGrafter"/>
</dbReference>
<evidence type="ECO:0000256" key="1">
    <source>
        <dbReference type="ARBA" id="ARBA00007812"/>
    </source>
</evidence>
<dbReference type="AlphaFoldDB" id="A0AAV9NSC3"/>
<name>A0AAV9NSC3_9EURO</name>
<proteinExistence type="inferred from homology"/>
<dbReference type="GO" id="GO:0005739">
    <property type="term" value="C:mitochondrion"/>
    <property type="evidence" value="ECO:0007669"/>
    <property type="project" value="TreeGrafter"/>
</dbReference>
<comment type="similarity">
    <text evidence="1 3">Belongs to the TPP enzyme family.</text>
</comment>
<keyword evidence="8" id="KW-1185">Reference proteome</keyword>
<feature type="domain" description="Thiamine pyrophosphate enzyme TPP-binding" evidence="5">
    <location>
        <begin position="379"/>
        <end position="531"/>
    </location>
</feature>
<feature type="domain" description="Thiamine pyrophosphate enzyme central" evidence="4">
    <location>
        <begin position="173"/>
        <end position="278"/>
    </location>
</feature>
<comment type="caution">
    <text evidence="7">The sequence shown here is derived from an EMBL/GenBank/DDBJ whole genome shotgun (WGS) entry which is preliminary data.</text>
</comment>
<dbReference type="InterPro" id="IPR029061">
    <property type="entry name" value="THDP-binding"/>
</dbReference>
<dbReference type="GO" id="GO:0030976">
    <property type="term" value="F:thiamine pyrophosphate binding"/>
    <property type="evidence" value="ECO:0007669"/>
    <property type="project" value="InterPro"/>
</dbReference>
<dbReference type="InterPro" id="IPR029035">
    <property type="entry name" value="DHS-like_NAD/FAD-binding_dom"/>
</dbReference>
<keyword evidence="2 3" id="KW-0786">Thiamine pyrophosphate</keyword>
<dbReference type="Gene3D" id="3.40.50.1220">
    <property type="entry name" value="TPP-binding domain"/>
    <property type="match status" value="1"/>
</dbReference>
<dbReference type="PANTHER" id="PTHR18968:SF164">
    <property type="entry name" value="PYRUVATE DECARBOXYLASE"/>
    <property type="match status" value="1"/>
</dbReference>
<dbReference type="CDD" id="cd02002">
    <property type="entry name" value="TPP_BFDC"/>
    <property type="match status" value="1"/>
</dbReference>
<dbReference type="RefSeq" id="XP_064711164.1">
    <property type="nucleotide sequence ID" value="XM_064848540.1"/>
</dbReference>
<gene>
    <name evidence="7" type="ORF">LTR84_004968</name>
</gene>
<dbReference type="GO" id="GO:0009097">
    <property type="term" value="P:isoleucine biosynthetic process"/>
    <property type="evidence" value="ECO:0007669"/>
    <property type="project" value="TreeGrafter"/>
</dbReference>
<dbReference type="Gene3D" id="3.40.50.970">
    <property type="match status" value="2"/>
</dbReference>
<evidence type="ECO:0000259" key="6">
    <source>
        <dbReference type="Pfam" id="PF02776"/>
    </source>
</evidence>
<dbReference type="GeneID" id="89973146"/>
<dbReference type="GO" id="GO:0003984">
    <property type="term" value="F:acetolactate synthase activity"/>
    <property type="evidence" value="ECO:0007669"/>
    <property type="project" value="TreeGrafter"/>
</dbReference>
<dbReference type="GO" id="GO:0000287">
    <property type="term" value="F:magnesium ion binding"/>
    <property type="evidence" value="ECO:0007669"/>
    <property type="project" value="InterPro"/>
</dbReference>
<accession>A0AAV9NSC3</accession>
<dbReference type="InterPro" id="IPR011766">
    <property type="entry name" value="TPP_enzyme_TPP-bd"/>
</dbReference>
<evidence type="ECO:0000259" key="4">
    <source>
        <dbReference type="Pfam" id="PF00205"/>
    </source>
</evidence>
<dbReference type="Pfam" id="PF02776">
    <property type="entry name" value="TPP_enzyme_N"/>
    <property type="match status" value="1"/>
</dbReference>
<sequence>MAAAKADTSRRIPTIITCPSEMVGLSTALGYAQVTGVPQCVIVHVDCGTLAMGQSIHNASVSRVPVLMFAGLSPVTQEGEMLGSRTEFIHWLQDVPDQAAIVRQYCRYTGEIRVGHNVKQMVNRALQIATSDPKGPTYLTATREALEMEVPRLELDQERWGATIPSALPESEIEYIANCLINAKRPLVITGYLGRNPKAPAVLEALCDKLPIEVIETVGSDVCMRSDHDAYRGVTITTHPLVAEADVILVLDCDVPWVPTQGRPSANAKIFHLDVDPLKQQMQLYYINAHRRYKVSCELALQQLNAFIDRQHLDASKYNRLFQDRSERSQQRRSTLEAAESPSDDGIVRVPYVMSRLRSHLPEQTTVVIEAVTNAIPVIHHLQLTKPGTLVGTGAGGLGWLGGGALGVKLARPADFVVAVVGDGTFLFSQMESTFWIAKRYDIPILLLVLNNGGWNAPKVSTLLVHKDGHTARHTRKDVNISFDPAPNYVGIAAAAGNVWGATIGNIADVDGVLKEAVAVVKGGKSAVVEVRVPPIWPES</sequence>
<dbReference type="SUPFAM" id="SSF52467">
    <property type="entry name" value="DHS-like NAD/FAD-binding domain"/>
    <property type="match status" value="1"/>
</dbReference>
<dbReference type="InterPro" id="IPR012000">
    <property type="entry name" value="Thiamin_PyroP_enz_cen_dom"/>
</dbReference>
<feature type="domain" description="Thiamine pyrophosphate enzyme N-terminal TPP-binding" evidence="6">
    <location>
        <begin position="12"/>
        <end position="101"/>
    </location>
</feature>
<dbReference type="InterPro" id="IPR045229">
    <property type="entry name" value="TPP_enz"/>
</dbReference>
<dbReference type="Proteomes" id="UP001358417">
    <property type="component" value="Unassembled WGS sequence"/>
</dbReference>
<evidence type="ECO:0008006" key="9">
    <source>
        <dbReference type="Google" id="ProtNLM"/>
    </source>
</evidence>
<dbReference type="PANTHER" id="PTHR18968">
    <property type="entry name" value="THIAMINE PYROPHOSPHATE ENZYMES"/>
    <property type="match status" value="1"/>
</dbReference>
<evidence type="ECO:0000259" key="5">
    <source>
        <dbReference type="Pfam" id="PF02775"/>
    </source>
</evidence>
<dbReference type="GO" id="GO:0050660">
    <property type="term" value="F:flavin adenine dinucleotide binding"/>
    <property type="evidence" value="ECO:0007669"/>
    <property type="project" value="TreeGrafter"/>
</dbReference>
<reference evidence="7 8" key="1">
    <citation type="submission" date="2023-08" db="EMBL/GenBank/DDBJ databases">
        <title>Black Yeasts Isolated from many extreme environments.</title>
        <authorList>
            <person name="Coleine C."/>
            <person name="Stajich J.E."/>
            <person name="Selbmann L."/>
        </authorList>
    </citation>
    <scope>NUCLEOTIDE SEQUENCE [LARGE SCALE GENOMIC DNA]</scope>
    <source>
        <strain evidence="7 8">CCFEE 5792</strain>
    </source>
</reference>
<evidence type="ECO:0000256" key="3">
    <source>
        <dbReference type="RuleBase" id="RU362132"/>
    </source>
</evidence>
<evidence type="ECO:0000313" key="7">
    <source>
        <dbReference type="EMBL" id="KAK5062892.1"/>
    </source>
</evidence>
<dbReference type="CDD" id="cd07035">
    <property type="entry name" value="TPP_PYR_POX_like"/>
    <property type="match status" value="1"/>
</dbReference>
<dbReference type="SUPFAM" id="SSF52518">
    <property type="entry name" value="Thiamin diphosphate-binding fold (THDP-binding)"/>
    <property type="match status" value="2"/>
</dbReference>
<organism evidence="7 8">
    <name type="scientific">Exophiala bonariae</name>
    <dbReference type="NCBI Taxonomy" id="1690606"/>
    <lineage>
        <taxon>Eukaryota</taxon>
        <taxon>Fungi</taxon>
        <taxon>Dikarya</taxon>
        <taxon>Ascomycota</taxon>
        <taxon>Pezizomycotina</taxon>
        <taxon>Eurotiomycetes</taxon>
        <taxon>Chaetothyriomycetidae</taxon>
        <taxon>Chaetothyriales</taxon>
        <taxon>Herpotrichiellaceae</taxon>
        <taxon>Exophiala</taxon>
    </lineage>
</organism>
<dbReference type="Pfam" id="PF00205">
    <property type="entry name" value="TPP_enzyme_M"/>
    <property type="match status" value="1"/>
</dbReference>
<dbReference type="EMBL" id="JAVRRD010000002">
    <property type="protein sequence ID" value="KAK5062892.1"/>
    <property type="molecule type" value="Genomic_DNA"/>
</dbReference>
<protein>
    <recommendedName>
        <fullName evidence="9">Pyruvate decarboxylase</fullName>
    </recommendedName>
</protein>
<dbReference type="GO" id="GO:0005948">
    <property type="term" value="C:acetolactate synthase complex"/>
    <property type="evidence" value="ECO:0007669"/>
    <property type="project" value="TreeGrafter"/>
</dbReference>
<dbReference type="NCBIfam" id="NF006203">
    <property type="entry name" value="PRK08327.1"/>
    <property type="match status" value="1"/>
</dbReference>
<dbReference type="InterPro" id="IPR012001">
    <property type="entry name" value="Thiamin_PyroP_enz_TPP-bd_dom"/>
</dbReference>